<evidence type="ECO:0000256" key="2">
    <source>
        <dbReference type="SAM" id="MobiDB-lite"/>
    </source>
</evidence>
<dbReference type="GO" id="GO:0006281">
    <property type="term" value="P:DNA repair"/>
    <property type="evidence" value="ECO:0007669"/>
    <property type="project" value="InterPro"/>
</dbReference>
<dbReference type="InterPro" id="IPR052520">
    <property type="entry name" value="ATL_DNA_repair"/>
</dbReference>
<accession>A0A8H7NVT5</accession>
<evidence type="ECO:0000256" key="1">
    <source>
        <dbReference type="ARBA" id="ARBA00022763"/>
    </source>
</evidence>
<dbReference type="Gene3D" id="1.10.10.10">
    <property type="entry name" value="Winged helix-like DNA-binding domain superfamily/Winged helix DNA-binding domain"/>
    <property type="match status" value="1"/>
</dbReference>
<dbReference type="InterPro" id="IPR014048">
    <property type="entry name" value="MethylDNA_cys_MeTrfase_DNA-bd"/>
</dbReference>
<sequence>MDIAEFHAKVYHVVRQIPPQHVTSYGHIAKLIGMPNYSRHVGQALKFLPANVNPPIPWQRIISSSGIISSRGPGTSGADVQRHALEAEGVEVTVTRGGEIRVDLRQYGWFPAVGTVDLGDEDNDQDLGDEDSDQGHVDEGNEAAEA</sequence>
<reference evidence="4" key="2">
    <citation type="journal article" name="Front. Microbiol.">
        <title>Degradative Capacity of Two Strains of Rhodonia placenta: From Phenotype to Genotype.</title>
        <authorList>
            <person name="Kolle M."/>
            <person name="Horta M.A.C."/>
            <person name="Nowrousian M."/>
            <person name="Ohm R.A."/>
            <person name="Benz J.P."/>
            <person name="Pilgard A."/>
        </authorList>
    </citation>
    <scope>NUCLEOTIDE SEQUENCE</scope>
    <source>
        <strain evidence="4">FPRL280</strain>
    </source>
</reference>
<evidence type="ECO:0000259" key="3">
    <source>
        <dbReference type="Pfam" id="PF01035"/>
    </source>
</evidence>
<evidence type="ECO:0000313" key="4">
    <source>
        <dbReference type="EMBL" id="KAF9806553.1"/>
    </source>
</evidence>
<feature type="compositionally biased region" description="Acidic residues" evidence="2">
    <location>
        <begin position="118"/>
        <end position="132"/>
    </location>
</feature>
<dbReference type="InterPro" id="IPR036217">
    <property type="entry name" value="MethylDNA_cys_MeTrfase_DNAb"/>
</dbReference>
<organism evidence="4 5">
    <name type="scientific">Rhodonia placenta</name>
    <dbReference type="NCBI Taxonomy" id="104341"/>
    <lineage>
        <taxon>Eukaryota</taxon>
        <taxon>Fungi</taxon>
        <taxon>Dikarya</taxon>
        <taxon>Basidiomycota</taxon>
        <taxon>Agaricomycotina</taxon>
        <taxon>Agaricomycetes</taxon>
        <taxon>Polyporales</taxon>
        <taxon>Adustoporiaceae</taxon>
        <taxon>Rhodonia</taxon>
    </lineage>
</organism>
<dbReference type="Pfam" id="PF01035">
    <property type="entry name" value="DNA_binding_1"/>
    <property type="match status" value="1"/>
</dbReference>
<proteinExistence type="predicted"/>
<feature type="region of interest" description="Disordered" evidence="2">
    <location>
        <begin position="118"/>
        <end position="146"/>
    </location>
</feature>
<dbReference type="InterPro" id="IPR036388">
    <property type="entry name" value="WH-like_DNA-bd_sf"/>
</dbReference>
<dbReference type="SUPFAM" id="SSF46767">
    <property type="entry name" value="Methylated DNA-protein cysteine methyltransferase, C-terminal domain"/>
    <property type="match status" value="1"/>
</dbReference>
<feature type="domain" description="Methylated-DNA-[protein]-cysteine S-methyltransferase DNA binding" evidence="3">
    <location>
        <begin position="5"/>
        <end position="90"/>
    </location>
</feature>
<dbReference type="PANTHER" id="PTHR42942">
    <property type="entry name" value="6-O-METHYLGUANINE DNA METHYLTRANSFERASE"/>
    <property type="match status" value="1"/>
</dbReference>
<dbReference type="EMBL" id="JADOXO010000327">
    <property type="protein sequence ID" value="KAF9806553.1"/>
    <property type="molecule type" value="Genomic_DNA"/>
</dbReference>
<protein>
    <recommendedName>
        <fullName evidence="3">Methylated-DNA-[protein]-cysteine S-methyltransferase DNA binding domain-containing protein</fullName>
    </recommendedName>
</protein>
<dbReference type="GO" id="GO:0003824">
    <property type="term" value="F:catalytic activity"/>
    <property type="evidence" value="ECO:0007669"/>
    <property type="project" value="InterPro"/>
</dbReference>
<dbReference type="Proteomes" id="UP000639403">
    <property type="component" value="Unassembled WGS sequence"/>
</dbReference>
<comment type="caution">
    <text evidence="4">The sequence shown here is derived from an EMBL/GenBank/DDBJ whole genome shotgun (WGS) entry which is preliminary data.</text>
</comment>
<name>A0A8H7NVT5_9APHY</name>
<dbReference type="AlphaFoldDB" id="A0A8H7NVT5"/>
<keyword evidence="1" id="KW-0227">DNA damage</keyword>
<dbReference type="CDD" id="cd06445">
    <property type="entry name" value="ATase"/>
    <property type="match status" value="1"/>
</dbReference>
<gene>
    <name evidence="4" type="ORF">IEO21_08646</name>
</gene>
<reference evidence="4" key="1">
    <citation type="submission" date="2020-11" db="EMBL/GenBank/DDBJ databases">
        <authorList>
            <person name="Koelle M."/>
            <person name="Horta M.A.C."/>
            <person name="Nowrousian M."/>
            <person name="Ohm R.A."/>
            <person name="Benz P."/>
            <person name="Pilgard A."/>
        </authorList>
    </citation>
    <scope>NUCLEOTIDE SEQUENCE</scope>
    <source>
        <strain evidence="4">FPRL280</strain>
    </source>
</reference>
<dbReference type="PANTHER" id="PTHR42942:SF1">
    <property type="entry name" value="ALKYLTRANSFERASE-LIKE PROTEIN 1"/>
    <property type="match status" value="1"/>
</dbReference>
<evidence type="ECO:0000313" key="5">
    <source>
        <dbReference type="Proteomes" id="UP000639403"/>
    </source>
</evidence>